<dbReference type="PANTHER" id="PTHR44196">
    <property type="entry name" value="DEHYDROGENASE/REDUCTASE SDR FAMILY MEMBER 7B"/>
    <property type="match status" value="1"/>
</dbReference>
<accession>A0A1D9G5G7</accession>
<dbReference type="GO" id="GO:0016020">
    <property type="term" value="C:membrane"/>
    <property type="evidence" value="ECO:0007669"/>
    <property type="project" value="TreeGrafter"/>
</dbReference>
<dbReference type="Gene3D" id="3.40.50.720">
    <property type="entry name" value="NAD(P)-binding Rossmann-like Domain"/>
    <property type="match status" value="1"/>
</dbReference>
<dbReference type="InterPro" id="IPR036291">
    <property type="entry name" value="NAD(P)-bd_dom_sf"/>
</dbReference>
<dbReference type="AlphaFoldDB" id="A0A1D9G5G7"/>
<dbReference type="PRINTS" id="PR00081">
    <property type="entry name" value="GDHRDH"/>
</dbReference>
<keyword evidence="2" id="KW-0560">Oxidoreductase</keyword>
<dbReference type="GO" id="GO:0016491">
    <property type="term" value="F:oxidoreductase activity"/>
    <property type="evidence" value="ECO:0007669"/>
    <property type="project" value="UniProtKB-KW"/>
</dbReference>
<evidence type="ECO:0000313" key="4">
    <source>
        <dbReference type="EMBL" id="AOY82660.1"/>
    </source>
</evidence>
<dbReference type="PANTHER" id="PTHR44196:SF1">
    <property type="entry name" value="DEHYDROGENASE_REDUCTASE SDR FAMILY MEMBER 7B"/>
    <property type="match status" value="1"/>
</dbReference>
<reference evidence="5" key="1">
    <citation type="submission" date="2016-10" db="EMBL/GenBank/DDBJ databases">
        <title>Comparative genomics uncovers the prolific and rare metabolic potential of the cyanobacterial genus Moorea.</title>
        <authorList>
            <person name="Leao T."/>
            <person name="Castelao G."/>
            <person name="Korobeynikov A."/>
            <person name="Monroe E.A."/>
            <person name="Podell S."/>
            <person name="Glukhov E."/>
            <person name="Allen E."/>
            <person name="Gerwick W.H."/>
            <person name="Gerwick L."/>
        </authorList>
    </citation>
    <scope>NUCLEOTIDE SEQUENCE [LARGE SCALE GENOMIC DNA]</scope>
    <source>
        <strain evidence="5">JHB</strain>
    </source>
</reference>
<dbReference type="EMBL" id="CP017708">
    <property type="protein sequence ID" value="AOY82660.1"/>
    <property type="molecule type" value="Genomic_DNA"/>
</dbReference>
<sequence length="272" mass="30093">MSDLHGAVVLITGASGGFGQELTRQLLEAGSHLILTDLDETLLKERAEAIQREVKTGDILALLGINLSERDGCETLYRQVKDLGIEIDILINNAGIGLFGRMDEVPGEKWERLMQVNLLAPMRLSSLFAADMIKRRQGHIVNISSAAGWIAPAGMAHYAASKFGLRGFSEGLLNEVKIYNVKVTAVYPFYSRTPILKSEQYGTLAKENQGLPDFIITDPAKVMGKTIQGIIDDKPQVFPDRMAKIISVIKRFFPQLLNWILNGFNRKPKANV</sequence>
<dbReference type="CDD" id="cd05233">
    <property type="entry name" value="SDR_c"/>
    <property type="match status" value="1"/>
</dbReference>
<protein>
    <submittedName>
        <fullName evidence="4">SDR family NAD(P)-dependent oxidoreductase</fullName>
    </submittedName>
</protein>
<evidence type="ECO:0000313" key="5">
    <source>
        <dbReference type="Proteomes" id="UP000176944"/>
    </source>
</evidence>
<proteinExistence type="inferred from homology"/>
<gene>
    <name evidence="4" type="ORF">BJP36_24805</name>
</gene>
<dbReference type="InterPro" id="IPR002347">
    <property type="entry name" value="SDR_fam"/>
</dbReference>
<dbReference type="PRINTS" id="PR00080">
    <property type="entry name" value="SDRFAMILY"/>
</dbReference>
<comment type="similarity">
    <text evidence="1 3">Belongs to the short-chain dehydrogenases/reductases (SDR) family.</text>
</comment>
<dbReference type="Pfam" id="PF00106">
    <property type="entry name" value="adh_short"/>
    <property type="match status" value="1"/>
</dbReference>
<evidence type="ECO:0000256" key="2">
    <source>
        <dbReference type="ARBA" id="ARBA00023002"/>
    </source>
</evidence>
<dbReference type="SUPFAM" id="SSF51735">
    <property type="entry name" value="NAD(P)-binding Rossmann-fold domains"/>
    <property type="match status" value="1"/>
</dbReference>
<name>A0A1D9G5G7_MOOP1</name>
<dbReference type="Proteomes" id="UP000176944">
    <property type="component" value="Chromosome"/>
</dbReference>
<evidence type="ECO:0000256" key="1">
    <source>
        <dbReference type="ARBA" id="ARBA00006484"/>
    </source>
</evidence>
<evidence type="ECO:0000256" key="3">
    <source>
        <dbReference type="RuleBase" id="RU000363"/>
    </source>
</evidence>
<organism evidence="4 5">
    <name type="scientific">Moorena producens (strain JHB)</name>
    <dbReference type="NCBI Taxonomy" id="1454205"/>
    <lineage>
        <taxon>Bacteria</taxon>
        <taxon>Bacillati</taxon>
        <taxon>Cyanobacteriota</taxon>
        <taxon>Cyanophyceae</taxon>
        <taxon>Coleofasciculales</taxon>
        <taxon>Coleofasciculaceae</taxon>
        <taxon>Moorena</taxon>
    </lineage>
</organism>